<gene>
    <name evidence="8" type="ordered locus">Sros_3632</name>
</gene>
<evidence type="ECO:0000256" key="4">
    <source>
        <dbReference type="ARBA" id="ARBA00022801"/>
    </source>
</evidence>
<dbReference type="Proteomes" id="UP000002029">
    <property type="component" value="Chromosome"/>
</dbReference>
<keyword evidence="4" id="KW-0378">Hydrolase</keyword>
<dbReference type="EC" id="3.1.4.4" evidence="3"/>
<evidence type="ECO:0000256" key="2">
    <source>
        <dbReference type="ARBA" id="ARBA00008664"/>
    </source>
</evidence>
<dbReference type="CAZy" id="CBM13">
    <property type="family name" value="Carbohydrate-Binding Module Family 13"/>
</dbReference>
<evidence type="ECO:0000256" key="3">
    <source>
        <dbReference type="ARBA" id="ARBA00012027"/>
    </source>
</evidence>
<dbReference type="Gene3D" id="2.80.10.50">
    <property type="match status" value="2"/>
</dbReference>
<dbReference type="KEGG" id="sro:Sros_3632"/>
<keyword evidence="9" id="KW-1185">Reference proteome</keyword>
<dbReference type="PANTHER" id="PTHR43856:SF1">
    <property type="entry name" value="MITOCHONDRIAL CARDIOLIPIN HYDROLASE"/>
    <property type="match status" value="1"/>
</dbReference>
<sequence length="468" mass="49377">MAGPAHAAVASEVILTLPNDRSIEAKAVDLINKATGTIKVAAFAIKEDNGTEPNPIRVALAAAAARGVKVQLVIGGRYAAESSITQLQTAFNGTTSGIKKCGTVVGGDSGGGCFGTYDQHSKFIIFDQTDGVSNVILVTSQNWAKYAGGWSAANNAVVYGGLPWDSLFSANLRGFFTDLWTNTARDNNYWAQRGYVSSPNDSDVQFYPKSSGDPVVSLIKGTDCKDGANHGSIRIAVPDWSRESPPKRPVIAALASAVTRGCEVQVVTDESPSVITQLQAAGVTTWNDKATYTSTFVHSKYILVRDSYGAKTVWTGSPNMTNGSLRGADEVQLTLRKVGNTTVSGLYDAYNANFEAMKAHSRVELFPPSGSAGGAGGTYRYVNPVSGRCLDVAAAGVADGSNVQIWDCNLGDAQDWYFTPLGNNQYIVSVKASGQCLDVAGAGVANGTDVQQYPCDGNPAQIWEQQPV</sequence>
<protein>
    <recommendedName>
        <fullName evidence="3">phospholipase D</fullName>
        <ecNumber evidence="3">3.1.4.4</ecNumber>
    </recommendedName>
</protein>
<accession>D2AS36</accession>
<evidence type="ECO:0000259" key="7">
    <source>
        <dbReference type="SMART" id="SM00458"/>
    </source>
</evidence>
<dbReference type="InterPro" id="IPR035992">
    <property type="entry name" value="Ricin_B-like_lectins"/>
</dbReference>
<dbReference type="Gene3D" id="3.30.870.10">
    <property type="entry name" value="Endonuclease Chain A"/>
    <property type="match status" value="2"/>
</dbReference>
<dbReference type="GO" id="GO:0016891">
    <property type="term" value="F:RNA endonuclease activity producing 5'-phosphomonoesters, hydrolytic mechanism"/>
    <property type="evidence" value="ECO:0007669"/>
    <property type="project" value="TreeGrafter"/>
</dbReference>
<name>D2AS36_STRRD</name>
<organism evidence="8 9">
    <name type="scientific">Streptosporangium roseum (strain ATCC 12428 / DSM 43021 / JCM 3005 / KCTC 9067 / NCIMB 10171 / NRRL 2505 / NI 9100)</name>
    <dbReference type="NCBI Taxonomy" id="479432"/>
    <lineage>
        <taxon>Bacteria</taxon>
        <taxon>Bacillati</taxon>
        <taxon>Actinomycetota</taxon>
        <taxon>Actinomycetes</taxon>
        <taxon>Streptosporangiales</taxon>
        <taxon>Streptosporangiaceae</taxon>
        <taxon>Streptosporangium</taxon>
    </lineage>
</organism>
<dbReference type="SUPFAM" id="SSF50370">
    <property type="entry name" value="Ricin B-like lectins"/>
    <property type="match status" value="1"/>
</dbReference>
<dbReference type="GO" id="GO:0004630">
    <property type="term" value="F:phospholipase D activity"/>
    <property type="evidence" value="ECO:0007669"/>
    <property type="project" value="UniProtKB-EC"/>
</dbReference>
<keyword evidence="5" id="KW-0442">Lipid degradation</keyword>
<comment type="similarity">
    <text evidence="2">Belongs to the phospholipase D family.</text>
</comment>
<evidence type="ECO:0000256" key="1">
    <source>
        <dbReference type="ARBA" id="ARBA00000798"/>
    </source>
</evidence>
<dbReference type="InterPro" id="IPR051406">
    <property type="entry name" value="PLD_domain"/>
</dbReference>
<dbReference type="PANTHER" id="PTHR43856">
    <property type="entry name" value="CARDIOLIPIN HYDROLASE"/>
    <property type="match status" value="1"/>
</dbReference>
<evidence type="ECO:0000256" key="5">
    <source>
        <dbReference type="ARBA" id="ARBA00022963"/>
    </source>
</evidence>
<feature type="domain" description="Ricin B lectin" evidence="7">
    <location>
        <begin position="317"/>
        <end position="466"/>
    </location>
</feature>
<dbReference type="Pfam" id="PF13091">
    <property type="entry name" value="PLDc_2"/>
    <property type="match status" value="2"/>
</dbReference>
<proteinExistence type="inferred from homology"/>
<evidence type="ECO:0000313" key="9">
    <source>
        <dbReference type="Proteomes" id="UP000002029"/>
    </source>
</evidence>
<dbReference type="AlphaFoldDB" id="D2AS36"/>
<dbReference type="GO" id="GO:0016042">
    <property type="term" value="P:lipid catabolic process"/>
    <property type="evidence" value="ECO:0007669"/>
    <property type="project" value="UniProtKB-KW"/>
</dbReference>
<dbReference type="STRING" id="479432.Sros_3632"/>
<evidence type="ECO:0000313" key="8">
    <source>
        <dbReference type="EMBL" id="ACZ86563.1"/>
    </source>
</evidence>
<dbReference type="Pfam" id="PF14200">
    <property type="entry name" value="RicinB_lectin_2"/>
    <property type="match status" value="1"/>
</dbReference>
<dbReference type="SMART" id="SM00458">
    <property type="entry name" value="RICIN"/>
    <property type="match status" value="1"/>
</dbReference>
<dbReference type="SUPFAM" id="SSF56024">
    <property type="entry name" value="Phospholipase D/nuclease"/>
    <property type="match status" value="2"/>
</dbReference>
<reference evidence="8 9" key="1">
    <citation type="journal article" date="2010" name="Stand. Genomic Sci.">
        <title>Complete genome sequence of Streptosporangium roseum type strain (NI 9100).</title>
        <authorList>
            <person name="Nolan M."/>
            <person name="Sikorski J."/>
            <person name="Jando M."/>
            <person name="Lucas S."/>
            <person name="Lapidus A."/>
            <person name="Glavina Del Rio T."/>
            <person name="Chen F."/>
            <person name="Tice H."/>
            <person name="Pitluck S."/>
            <person name="Cheng J.F."/>
            <person name="Chertkov O."/>
            <person name="Sims D."/>
            <person name="Meincke L."/>
            <person name="Brettin T."/>
            <person name="Han C."/>
            <person name="Detter J.C."/>
            <person name="Bruce D."/>
            <person name="Goodwin L."/>
            <person name="Land M."/>
            <person name="Hauser L."/>
            <person name="Chang Y.J."/>
            <person name="Jeffries C.D."/>
            <person name="Ivanova N."/>
            <person name="Mavromatis K."/>
            <person name="Mikhailova N."/>
            <person name="Chen A."/>
            <person name="Palaniappan K."/>
            <person name="Chain P."/>
            <person name="Rohde M."/>
            <person name="Goker M."/>
            <person name="Bristow J."/>
            <person name="Eisen J.A."/>
            <person name="Markowitz V."/>
            <person name="Hugenholtz P."/>
            <person name="Kyrpides N.C."/>
            <person name="Klenk H.P."/>
        </authorList>
    </citation>
    <scope>NUCLEOTIDE SEQUENCE [LARGE SCALE GENOMIC DNA]</scope>
    <source>
        <strain evidence="9">ATCC 12428 / DSM 43021 / JCM 3005 / NI 9100</strain>
    </source>
</reference>
<comment type="catalytic activity">
    <reaction evidence="1">
        <text>a 1,2-diacyl-sn-glycero-3-phosphocholine + H2O = a 1,2-diacyl-sn-glycero-3-phosphate + choline + H(+)</text>
        <dbReference type="Rhea" id="RHEA:14445"/>
        <dbReference type="ChEBI" id="CHEBI:15354"/>
        <dbReference type="ChEBI" id="CHEBI:15377"/>
        <dbReference type="ChEBI" id="CHEBI:15378"/>
        <dbReference type="ChEBI" id="CHEBI:57643"/>
        <dbReference type="ChEBI" id="CHEBI:58608"/>
        <dbReference type="EC" id="3.1.4.4"/>
    </reaction>
</comment>
<dbReference type="PROSITE" id="PS50231">
    <property type="entry name" value="RICIN_B_LECTIN"/>
    <property type="match status" value="1"/>
</dbReference>
<dbReference type="EMBL" id="CP001814">
    <property type="protein sequence ID" value="ACZ86563.1"/>
    <property type="molecule type" value="Genomic_DNA"/>
</dbReference>
<dbReference type="HOGENOM" id="CLU_583835_0_0_11"/>
<dbReference type="CDD" id="cd00161">
    <property type="entry name" value="beta-trefoil_Ricin-like"/>
    <property type="match status" value="1"/>
</dbReference>
<evidence type="ECO:0000256" key="6">
    <source>
        <dbReference type="ARBA" id="ARBA00023098"/>
    </source>
</evidence>
<dbReference type="InterPro" id="IPR025202">
    <property type="entry name" value="PLD-like_dom"/>
</dbReference>
<dbReference type="eggNOG" id="COG1502">
    <property type="taxonomic scope" value="Bacteria"/>
</dbReference>
<dbReference type="InterPro" id="IPR000772">
    <property type="entry name" value="Ricin_B_lectin"/>
</dbReference>
<keyword evidence="6" id="KW-0443">Lipid metabolism</keyword>
<dbReference type="RefSeq" id="WP_012890306.1">
    <property type="nucleotide sequence ID" value="NC_013595.1"/>
</dbReference>